<reference evidence="1" key="2">
    <citation type="submission" date="2010-05" db="EMBL/GenBank/DDBJ databases">
        <title>The Genome Sequence of Magnaporthe poae strain ATCC 64411.</title>
        <authorList>
            <consortium name="The Broad Institute Genome Sequencing Platform"/>
            <consortium name="Broad Institute Genome Sequencing Center for Infectious Disease"/>
            <person name="Ma L.-J."/>
            <person name="Dead R."/>
            <person name="Young S."/>
            <person name="Zeng Q."/>
            <person name="Koehrsen M."/>
            <person name="Alvarado L."/>
            <person name="Berlin A."/>
            <person name="Chapman S.B."/>
            <person name="Chen Z."/>
            <person name="Freedman E."/>
            <person name="Gellesch M."/>
            <person name="Goldberg J."/>
            <person name="Griggs A."/>
            <person name="Gujja S."/>
            <person name="Heilman E.R."/>
            <person name="Heiman D."/>
            <person name="Hepburn T."/>
            <person name="Howarth C."/>
            <person name="Jen D."/>
            <person name="Larson L."/>
            <person name="Mehta T."/>
            <person name="Neiman D."/>
            <person name="Pearson M."/>
            <person name="Roberts A."/>
            <person name="Saif S."/>
            <person name="Shea T."/>
            <person name="Shenoy N."/>
            <person name="Sisk P."/>
            <person name="Stolte C."/>
            <person name="Sykes S."/>
            <person name="Walk T."/>
            <person name="White J."/>
            <person name="Yandava C."/>
            <person name="Haas B."/>
            <person name="Nusbaum C."/>
            <person name="Birren B."/>
        </authorList>
    </citation>
    <scope>NUCLEOTIDE SEQUENCE</scope>
    <source>
        <strain evidence="1">ATCC 64411</strain>
    </source>
</reference>
<dbReference type="Proteomes" id="UP000011715">
    <property type="component" value="Unassembled WGS sequence"/>
</dbReference>
<dbReference type="EMBL" id="ADBL01002677">
    <property type="status" value="NOT_ANNOTATED_CDS"/>
    <property type="molecule type" value="Genomic_DNA"/>
</dbReference>
<dbReference type="EMBL" id="GL876978">
    <property type="protein sequence ID" value="KLU91897.1"/>
    <property type="molecule type" value="Genomic_DNA"/>
</dbReference>
<dbReference type="EnsemblFungi" id="MAPG_10846T0">
    <property type="protein sequence ID" value="MAPG_10846T0"/>
    <property type="gene ID" value="MAPG_10846"/>
</dbReference>
<dbReference type="AlphaFoldDB" id="A0A0C4EDP0"/>
<evidence type="ECO:0000313" key="3">
    <source>
        <dbReference type="Proteomes" id="UP000011715"/>
    </source>
</evidence>
<dbReference type="eggNOG" id="ENOG502T61Z">
    <property type="taxonomic scope" value="Eukaryota"/>
</dbReference>
<proteinExistence type="predicted"/>
<evidence type="ECO:0000313" key="1">
    <source>
        <dbReference type="EMBL" id="KLU91897.1"/>
    </source>
</evidence>
<keyword evidence="3" id="KW-1185">Reference proteome</keyword>
<dbReference type="OrthoDB" id="4633509at2759"/>
<reference evidence="2" key="4">
    <citation type="journal article" date="2015" name="G3 (Bethesda)">
        <title>Genome sequences of three phytopathogenic species of the Magnaporthaceae family of fungi.</title>
        <authorList>
            <person name="Okagaki L.H."/>
            <person name="Nunes C.C."/>
            <person name="Sailsbery J."/>
            <person name="Clay B."/>
            <person name="Brown D."/>
            <person name="John T."/>
            <person name="Oh Y."/>
            <person name="Young N."/>
            <person name="Fitzgerald M."/>
            <person name="Haas B.J."/>
            <person name="Zeng Q."/>
            <person name="Young S."/>
            <person name="Adiconis X."/>
            <person name="Fan L."/>
            <person name="Levin J.Z."/>
            <person name="Mitchell T.K."/>
            <person name="Okubara P.A."/>
            <person name="Farman M.L."/>
            <person name="Kohn L.M."/>
            <person name="Birren B."/>
            <person name="Ma L.-J."/>
            <person name="Dean R.A."/>
        </authorList>
    </citation>
    <scope>NUCLEOTIDE SEQUENCE</scope>
    <source>
        <strain evidence="2">ATCC 64411 / 73-15</strain>
    </source>
</reference>
<evidence type="ECO:0000313" key="2">
    <source>
        <dbReference type="EnsemblFungi" id="MAPG_10846T0"/>
    </source>
</evidence>
<accession>A0A0C4EDP0</accession>
<name>A0A0C4EDP0_MAGP6</name>
<dbReference type="OMA" id="RKCFGWM"/>
<reference evidence="2" key="5">
    <citation type="submission" date="2015-06" db="UniProtKB">
        <authorList>
            <consortium name="EnsemblFungi"/>
        </authorList>
    </citation>
    <scope>IDENTIFICATION</scope>
    <source>
        <strain evidence="2">ATCC 64411</strain>
    </source>
</reference>
<gene>
    <name evidence="1" type="ORF">MAPG_10846</name>
</gene>
<reference evidence="3" key="1">
    <citation type="submission" date="2010-05" db="EMBL/GenBank/DDBJ databases">
        <title>The genome sequence of Magnaporthe poae strain ATCC 64411.</title>
        <authorList>
            <person name="Ma L.-J."/>
            <person name="Dead R."/>
            <person name="Young S."/>
            <person name="Zeng Q."/>
            <person name="Koehrsen M."/>
            <person name="Alvarado L."/>
            <person name="Berlin A."/>
            <person name="Chapman S.B."/>
            <person name="Chen Z."/>
            <person name="Freedman E."/>
            <person name="Gellesch M."/>
            <person name="Goldberg J."/>
            <person name="Griggs A."/>
            <person name="Gujja S."/>
            <person name="Heilman E.R."/>
            <person name="Heiman D."/>
            <person name="Hepburn T."/>
            <person name="Howarth C."/>
            <person name="Jen D."/>
            <person name="Larson L."/>
            <person name="Mehta T."/>
            <person name="Neiman D."/>
            <person name="Pearson M."/>
            <person name="Roberts A."/>
            <person name="Saif S."/>
            <person name="Shea T."/>
            <person name="Shenoy N."/>
            <person name="Sisk P."/>
            <person name="Stolte C."/>
            <person name="Sykes S."/>
            <person name="Walk T."/>
            <person name="White J."/>
            <person name="Yandava C."/>
            <person name="Haas B."/>
            <person name="Nusbaum C."/>
            <person name="Birren B."/>
        </authorList>
    </citation>
    <scope>NUCLEOTIDE SEQUENCE [LARGE SCALE GENOMIC DNA]</scope>
    <source>
        <strain evidence="3">ATCC 64411 / 73-15</strain>
    </source>
</reference>
<dbReference type="VEuPathDB" id="FungiDB:MAPG_10846"/>
<reference evidence="1" key="3">
    <citation type="submission" date="2011-03" db="EMBL/GenBank/DDBJ databases">
        <title>Annotation of Magnaporthe poae ATCC 64411.</title>
        <authorList>
            <person name="Ma L.-J."/>
            <person name="Dead R."/>
            <person name="Young S.K."/>
            <person name="Zeng Q."/>
            <person name="Gargeya S."/>
            <person name="Fitzgerald M."/>
            <person name="Haas B."/>
            <person name="Abouelleil A."/>
            <person name="Alvarado L."/>
            <person name="Arachchi H.M."/>
            <person name="Berlin A."/>
            <person name="Brown A."/>
            <person name="Chapman S.B."/>
            <person name="Chen Z."/>
            <person name="Dunbar C."/>
            <person name="Freedman E."/>
            <person name="Gearin G."/>
            <person name="Gellesch M."/>
            <person name="Goldberg J."/>
            <person name="Griggs A."/>
            <person name="Gujja S."/>
            <person name="Heiman D."/>
            <person name="Howarth C."/>
            <person name="Larson L."/>
            <person name="Lui A."/>
            <person name="MacDonald P.J.P."/>
            <person name="Mehta T."/>
            <person name="Montmayeur A."/>
            <person name="Murphy C."/>
            <person name="Neiman D."/>
            <person name="Pearson M."/>
            <person name="Priest M."/>
            <person name="Roberts A."/>
            <person name="Saif S."/>
            <person name="Shea T."/>
            <person name="Shenoy N."/>
            <person name="Sisk P."/>
            <person name="Stolte C."/>
            <person name="Sykes S."/>
            <person name="Yandava C."/>
            <person name="Wortman J."/>
            <person name="Nusbaum C."/>
            <person name="Birren B."/>
        </authorList>
    </citation>
    <scope>NUCLEOTIDE SEQUENCE</scope>
    <source>
        <strain evidence="1">ATCC 64411</strain>
    </source>
</reference>
<organism evidence="2 3">
    <name type="scientific">Magnaporthiopsis poae (strain ATCC 64411 / 73-15)</name>
    <name type="common">Kentucky bluegrass fungus</name>
    <name type="synonym">Magnaporthe poae</name>
    <dbReference type="NCBI Taxonomy" id="644358"/>
    <lineage>
        <taxon>Eukaryota</taxon>
        <taxon>Fungi</taxon>
        <taxon>Dikarya</taxon>
        <taxon>Ascomycota</taxon>
        <taxon>Pezizomycotina</taxon>
        <taxon>Sordariomycetes</taxon>
        <taxon>Sordariomycetidae</taxon>
        <taxon>Magnaporthales</taxon>
        <taxon>Magnaporthaceae</taxon>
        <taxon>Magnaporthiopsis</taxon>
    </lineage>
</organism>
<dbReference type="STRING" id="644358.A0A0C4EDP0"/>
<sequence length="337" mass="38247">MAPAQEANTPPEWSDEALIAAEDARVKEERRRSASWRERIEREFRAIMAMKRIPFTTDEPMSGPAPYSWADLKKPLLRKCPFELKDIRWLKHLGGGMDGYCWKVAFGDQGPFVVKMFWDHEPEENMNPWSAQRECQNAAVLQMIEASLGDLGDGDGQTSSIRVFTEPINGDEAIENLYAFSQEARKKPRIQVDPEITHTLDSMIKTRKCFGWMKLSGAYFAARRGVRPPSLRIGKYRRGPTETGLEYFAIVYEYIEPQQGDDDPKCVDLEGIQASMDFLWTVGFEFSDTRILDNWKGGVLIDLSDIVFPLGCGTSSRHDRGCAKSLQKAGKIFGNPY</sequence>
<protein>
    <submittedName>
        <fullName evidence="1 2">Uncharacterized protein</fullName>
    </submittedName>
</protein>